<evidence type="ECO:0000313" key="9">
    <source>
        <dbReference type="EMBL" id="CAJ38818.1"/>
    </source>
</evidence>
<dbReference type="GO" id="GO:0005782">
    <property type="term" value="C:peroxisomal matrix"/>
    <property type="evidence" value="ECO:0007669"/>
    <property type="project" value="UniProtKB-SubCell"/>
</dbReference>
<dbReference type="GO" id="GO:0071949">
    <property type="term" value="F:FAD binding"/>
    <property type="evidence" value="ECO:0007669"/>
    <property type="project" value="InterPro"/>
</dbReference>
<accession>Q2WBW1</accession>
<protein>
    <submittedName>
        <fullName evidence="9">Putative D-amino acid oxidase</fullName>
    </submittedName>
</protein>
<dbReference type="Gene3D" id="3.30.9.10">
    <property type="entry name" value="D-Amino Acid Oxidase, subunit A, domain 2"/>
    <property type="match status" value="1"/>
</dbReference>
<evidence type="ECO:0000259" key="8">
    <source>
        <dbReference type="Pfam" id="PF01266"/>
    </source>
</evidence>
<name>Q2WBW1_PLADU</name>
<evidence type="ECO:0000256" key="3">
    <source>
        <dbReference type="ARBA" id="ARBA00006730"/>
    </source>
</evidence>
<keyword evidence="6" id="KW-0560">Oxidoreductase</keyword>
<feature type="binding site" evidence="7">
    <location>
        <position position="184"/>
    </location>
    <ligand>
        <name>D-dopa</name>
        <dbReference type="ChEBI" id="CHEBI:149689"/>
    </ligand>
</feature>
<evidence type="ECO:0000256" key="2">
    <source>
        <dbReference type="ARBA" id="ARBA00004253"/>
    </source>
</evidence>
<organism evidence="9">
    <name type="scientific">Platynereis dumerilii</name>
    <name type="common">Dumeril's clam worm</name>
    <dbReference type="NCBI Taxonomy" id="6359"/>
    <lineage>
        <taxon>Eukaryota</taxon>
        <taxon>Metazoa</taxon>
        <taxon>Spiralia</taxon>
        <taxon>Lophotrochozoa</taxon>
        <taxon>Annelida</taxon>
        <taxon>Polychaeta</taxon>
        <taxon>Errantia</taxon>
        <taxon>Phyllodocida</taxon>
        <taxon>Nereididae</taxon>
        <taxon>Platynereis</taxon>
    </lineage>
</organism>
<dbReference type="PIRSF" id="PIRSF000189">
    <property type="entry name" value="D-aa_oxidase"/>
    <property type="match status" value="1"/>
</dbReference>
<feature type="binding site" evidence="7">
    <location>
        <position position="238"/>
    </location>
    <ligand>
        <name>D-dopa</name>
        <dbReference type="ChEBI" id="CHEBI:149689"/>
    </ligand>
</feature>
<evidence type="ECO:0000256" key="1">
    <source>
        <dbReference type="ARBA" id="ARBA00001974"/>
    </source>
</evidence>
<dbReference type="GO" id="GO:0003884">
    <property type="term" value="F:D-amino-acid oxidase activity"/>
    <property type="evidence" value="ECO:0007669"/>
    <property type="project" value="InterPro"/>
</dbReference>
<dbReference type="GO" id="GO:0019478">
    <property type="term" value="P:D-amino acid catabolic process"/>
    <property type="evidence" value="ECO:0007669"/>
    <property type="project" value="TreeGrafter"/>
</dbReference>
<feature type="binding site" evidence="7">
    <location>
        <begin position="267"/>
        <end position="272"/>
    </location>
    <ligand>
        <name>FAD</name>
        <dbReference type="ChEBI" id="CHEBI:57692"/>
    </ligand>
</feature>
<comment type="subcellular location">
    <subcellularLocation>
        <location evidence="2">Peroxisome matrix</location>
    </subcellularLocation>
</comment>
<dbReference type="InterPro" id="IPR006181">
    <property type="entry name" value="D-amino_acid_oxidase_CS"/>
</dbReference>
<dbReference type="Gene3D" id="3.40.50.720">
    <property type="entry name" value="NAD(P)-binding Rossmann-like Domain"/>
    <property type="match status" value="1"/>
</dbReference>
<dbReference type="InterPro" id="IPR006076">
    <property type="entry name" value="FAD-dep_OxRdtase"/>
</dbReference>
<feature type="non-terminal residue" evidence="9">
    <location>
        <position position="1"/>
    </location>
</feature>
<feature type="domain" description="FAD dependent oxidoreductase" evidence="8">
    <location>
        <begin position="48"/>
        <end position="279"/>
    </location>
</feature>
<evidence type="ECO:0000256" key="7">
    <source>
        <dbReference type="PIRSR" id="PIRSR000189-1"/>
    </source>
</evidence>
<keyword evidence="4" id="KW-0285">Flavoprotein</keyword>
<dbReference type="PANTHER" id="PTHR11530:SF11">
    <property type="entry name" value="D-ASPARTATE OXIDASE"/>
    <property type="match status" value="1"/>
</dbReference>
<proteinExistence type="inferred from homology"/>
<dbReference type="Pfam" id="PF01266">
    <property type="entry name" value="DAO"/>
    <property type="match status" value="1"/>
</dbReference>
<keyword evidence="5 7" id="KW-0274">FAD</keyword>
<evidence type="ECO:0000256" key="4">
    <source>
        <dbReference type="ARBA" id="ARBA00022630"/>
    </source>
</evidence>
<dbReference type="PROSITE" id="PS00677">
    <property type="entry name" value="DAO"/>
    <property type="match status" value="1"/>
</dbReference>
<dbReference type="EMBL" id="AM114791">
    <property type="protein sequence ID" value="CAJ38818.1"/>
    <property type="molecule type" value="Genomic_DNA"/>
</dbReference>
<dbReference type="PANTHER" id="PTHR11530">
    <property type="entry name" value="D-AMINO ACID OXIDASE"/>
    <property type="match status" value="1"/>
</dbReference>
<reference evidence="9" key="1">
    <citation type="journal article" date="2005" name="Science">
        <title>Vertebrate-type intron-rich genes in the marine annelid Platynereis dumerilii.</title>
        <authorList>
            <person name="Raible F."/>
            <person name="Tessmar-Raible K."/>
            <person name="Osoegawa K."/>
            <person name="Wincker P."/>
            <person name="Jubin C."/>
            <person name="Balavoine G."/>
            <person name="Ferrier D."/>
            <person name="Benes V."/>
            <person name="de Jong P."/>
            <person name="Weissenbach J."/>
            <person name="Bork P."/>
            <person name="Arendt D."/>
        </authorList>
    </citation>
    <scope>NUCLEOTIDE SEQUENCE</scope>
</reference>
<evidence type="ECO:0000256" key="5">
    <source>
        <dbReference type="ARBA" id="ARBA00022827"/>
    </source>
</evidence>
<comment type="similarity">
    <text evidence="3">Belongs to the DAMOX/DASOX family.</text>
</comment>
<gene>
    <name evidence="9" type="primary">dao</name>
</gene>
<feature type="binding site" evidence="7">
    <location>
        <position position="268"/>
    </location>
    <ligand>
        <name>D-dopa</name>
        <dbReference type="ChEBI" id="CHEBI:149689"/>
    </ligand>
</feature>
<dbReference type="InterPro" id="IPR023209">
    <property type="entry name" value="DAO"/>
</dbReference>
<dbReference type="SUPFAM" id="SSF54373">
    <property type="entry name" value="FAD-linked reductases, C-terminal domain"/>
    <property type="match status" value="1"/>
</dbReference>
<sequence length="297" mass="33518">RWGKTTFDYLHKLSHTENTSETGIYAVSGCYIYTEEVPVPSWSEIVFGFRRMSKEELMKYEDHKVGFAFTSYICEPVLYIPWLTEKIKALGGKVIQKHINSLSELTKYFDVVVNCSGIGARDLGDKEVYPGRGQVMRRRIIFVVRNNIFQYNSKPEKEVSVILPLQVEAPWVKHFVVSLSKVSYIVPLSRGVVLGGTAQNDMTRKIRLEDTQGILDGCCKLMPSLKKAKIFHQGVGFRPMRNTVRIELEKITQDTKTKFVVHNYGHGGAGITIHKGCAEDALSLVKQALAQLQTSAL</sequence>
<dbReference type="SUPFAM" id="SSF51971">
    <property type="entry name" value="Nucleotide-binding domain"/>
    <property type="match status" value="1"/>
</dbReference>
<evidence type="ECO:0000256" key="6">
    <source>
        <dbReference type="ARBA" id="ARBA00023002"/>
    </source>
</evidence>
<comment type="cofactor">
    <cofactor evidence="1 7">
        <name>FAD</name>
        <dbReference type="ChEBI" id="CHEBI:57692"/>
    </cofactor>
</comment>
<dbReference type="AlphaFoldDB" id="Q2WBW1"/>